<reference evidence="3" key="1">
    <citation type="submission" date="2021-07" db="EMBL/GenBank/DDBJ databases">
        <title>Elsinoe batatas strain:CRI-CJ2 Genome sequencing and assembly.</title>
        <authorList>
            <person name="Huang L."/>
        </authorList>
    </citation>
    <scope>NUCLEOTIDE SEQUENCE</scope>
    <source>
        <strain evidence="3">CRI-CJ2</strain>
    </source>
</reference>
<dbReference type="PANTHER" id="PTHR48182">
    <property type="entry name" value="PROTEIN SERAC1"/>
    <property type="match status" value="1"/>
</dbReference>
<evidence type="ECO:0000313" key="3">
    <source>
        <dbReference type="EMBL" id="KAG8628609.1"/>
    </source>
</evidence>
<dbReference type="EMBL" id="JAESVG020000004">
    <property type="protein sequence ID" value="KAG8628609.1"/>
    <property type="molecule type" value="Genomic_DNA"/>
</dbReference>
<organism evidence="3 4">
    <name type="scientific">Elsinoe batatas</name>
    <dbReference type="NCBI Taxonomy" id="2601811"/>
    <lineage>
        <taxon>Eukaryota</taxon>
        <taxon>Fungi</taxon>
        <taxon>Dikarya</taxon>
        <taxon>Ascomycota</taxon>
        <taxon>Pezizomycotina</taxon>
        <taxon>Dothideomycetes</taxon>
        <taxon>Dothideomycetidae</taxon>
        <taxon>Myriangiales</taxon>
        <taxon>Elsinoaceae</taxon>
        <taxon>Elsinoe</taxon>
    </lineage>
</organism>
<dbReference type="Proteomes" id="UP000809789">
    <property type="component" value="Unassembled WGS sequence"/>
</dbReference>
<dbReference type="Gene3D" id="3.40.50.1820">
    <property type="entry name" value="alpha/beta hydrolase"/>
    <property type="match status" value="1"/>
</dbReference>
<evidence type="ECO:0000313" key="4">
    <source>
        <dbReference type="Proteomes" id="UP000809789"/>
    </source>
</evidence>
<accession>A0A8K0L2R6</accession>
<dbReference type="AlphaFoldDB" id="A0A8K0L2R6"/>
<proteinExistence type="predicted"/>
<dbReference type="OrthoDB" id="427518at2759"/>
<dbReference type="PANTHER" id="PTHR48182:SF3">
    <property type="entry name" value="DUF676 DOMAIN-CONTAINING PROTEIN"/>
    <property type="match status" value="1"/>
</dbReference>
<evidence type="ECO:0000256" key="1">
    <source>
        <dbReference type="ARBA" id="ARBA00022737"/>
    </source>
</evidence>
<evidence type="ECO:0000259" key="2">
    <source>
        <dbReference type="Pfam" id="PF24883"/>
    </source>
</evidence>
<protein>
    <recommendedName>
        <fullName evidence="2">Nephrocystin 3-like N-terminal domain-containing protein</fullName>
    </recommendedName>
</protein>
<comment type="caution">
    <text evidence="3">The sequence shown here is derived from an EMBL/GenBank/DDBJ whole genome shotgun (WGS) entry which is preliminary data.</text>
</comment>
<dbReference type="InterPro" id="IPR029058">
    <property type="entry name" value="AB_hydrolase_fold"/>
</dbReference>
<dbReference type="SUPFAM" id="SSF53474">
    <property type="entry name" value="alpha/beta-Hydrolases"/>
    <property type="match status" value="1"/>
</dbReference>
<dbReference type="Pfam" id="PF24883">
    <property type="entry name" value="NPHP3_N"/>
    <property type="match status" value="1"/>
</dbReference>
<gene>
    <name evidence="3" type="ORF">KVT40_004482</name>
</gene>
<dbReference type="InterPro" id="IPR056884">
    <property type="entry name" value="NPHP3-like_N"/>
</dbReference>
<name>A0A8K0L2R6_9PEZI</name>
<sequence>MAEKPKKDLSIIRHGLDVLHNPDQADVDVIAVPGLGAHPRDSWKSMDGKAFNWLINEDGIRRDLRKARIMLYQYGSAWVGSLKVTQFLSGIAAHMLADLMVLRKECRKRPIVFIGHSMGGLVIAKVVCIADAQKEKFPSIFESISGSLFFGTPFHGAPVAAIAAMLSQVGTYMNQTVASKLLELMTPGNEALDELRMEFVRLSNRGTTKISLCCFWEIHETNASDFAGLDKISITAKIFNTVIPNSLFKSVDRDSASLEGVTRYGLEKNHRDLVRYESLTDEKFRVPREEIRSMVRDAPSIAKGRHNAARTIDREQYNSIMEVLEGINIRKHREGLKKNVAASSWLSKEGDYQIWRHGQGGIRHENKMDGLWIRGTQGRGKTGASIAALDDLDTYIRDIQDPNQATMLLAYFFCDSSKECGTAEELLKSIIRQLIRQQEALAIYTKNFVKSKSGSGSEVKTLASVNSVENLWLCLQEMLTDDSVGGVYFVINNLHALPESADGTKKLLGMLRHEMELVDNQEEQRVPIRWLITSQDTHSIRINLGWEGVRLVDLEDIKYEDSVKAELRKHAQKKVTALRDEKHYNKALAYFASSLIGKRAQNTQWIDITCQHLAGLSGADTAYEVRRVLEKIPQDLTELLNRSWLQILQELGVEAEKVKEMLRSLALSFDDPTDAELALLSGLETTEDDCTKIRCWAESCKPLLVVKASKTTHKITFLNEVVKAHLQQNGAFLLGLSEEEKRWQHGILSFRCYEHLADTLRIEQPQEEIQNNDVPEDQPTEEVPHDAAEVASVAGSVAIPTRPASAASALAPMSVAASQIPEEDELDTASNVGSVKGIDAPEASQEEASDEQKQVLEQVQATLEDDTDSDTEVVLHHDETANADCGSLDYAVRHWLHHASKATPEIAEELSQEVAFWGRGSLLRLAWIKQYEKLTDCYVGFDALDRDLLTGLHIAASFGFRQLVASLLANGHMDELNIRENMSNAPVSILPTAGSSPSLVTANRADLCSCTLPPPMVD</sequence>
<dbReference type="InterPro" id="IPR052374">
    <property type="entry name" value="SERAC1"/>
</dbReference>
<keyword evidence="4" id="KW-1185">Reference proteome</keyword>
<feature type="domain" description="Nephrocystin 3-like N-terminal" evidence="2">
    <location>
        <begin position="344"/>
        <end position="534"/>
    </location>
</feature>
<keyword evidence="1" id="KW-0677">Repeat</keyword>